<evidence type="ECO:0000313" key="2">
    <source>
        <dbReference type="Proteomes" id="UP000637061"/>
    </source>
</evidence>
<dbReference type="RefSeq" id="WP_198747484.1">
    <property type="nucleotide sequence ID" value="NZ_JAEHTE010000015.1"/>
</dbReference>
<protein>
    <submittedName>
        <fullName evidence="1">Uncharacterized protein</fullName>
    </submittedName>
</protein>
<dbReference type="AlphaFoldDB" id="A0A8I1JJX8"/>
<dbReference type="Proteomes" id="UP000637061">
    <property type="component" value="Unassembled WGS sequence"/>
</dbReference>
<evidence type="ECO:0000313" key="1">
    <source>
        <dbReference type="EMBL" id="MBI6885081.1"/>
    </source>
</evidence>
<dbReference type="EMBL" id="JAEHTE010000015">
    <property type="protein sequence ID" value="MBI6885081.1"/>
    <property type="molecule type" value="Genomic_DNA"/>
</dbReference>
<gene>
    <name evidence="1" type="ORF">JEU22_14295</name>
</gene>
<reference evidence="1" key="1">
    <citation type="submission" date="2020-12" db="EMBL/GenBank/DDBJ databases">
        <title>Enhanced detection system for hospital associated transmission using whole genome sequencing surveillance.</title>
        <authorList>
            <person name="Harrison L.H."/>
            <person name="Van Tyne D."/>
            <person name="Marsh J.W."/>
            <person name="Griffith M.P."/>
            <person name="Snyder D.J."/>
            <person name="Cooper V.S."/>
            <person name="Mustapha M."/>
        </authorList>
    </citation>
    <scope>NUCLEOTIDE SEQUENCE</scope>
    <source>
        <strain evidence="1">PSB00042</strain>
    </source>
</reference>
<organism evidence="1 2">
    <name type="scientific">Pseudomonas putida</name>
    <name type="common">Arthrobacter siderocapsulatus</name>
    <dbReference type="NCBI Taxonomy" id="303"/>
    <lineage>
        <taxon>Bacteria</taxon>
        <taxon>Pseudomonadati</taxon>
        <taxon>Pseudomonadota</taxon>
        <taxon>Gammaproteobacteria</taxon>
        <taxon>Pseudomonadales</taxon>
        <taxon>Pseudomonadaceae</taxon>
        <taxon>Pseudomonas</taxon>
    </lineage>
</organism>
<sequence>MTIEGSNTNSASGNVRVLVLNPMAQGVTPLNLRGWLRQTISAHDQSGGGKNALGFLFMTQDFAGRVTRKQLVKILDSAVKRSSLISNIAVVAVPEVITDDRAEEVVGRFLKTGEIEVDL</sequence>
<comment type="caution">
    <text evidence="1">The sequence shown here is derived from an EMBL/GenBank/DDBJ whole genome shotgun (WGS) entry which is preliminary data.</text>
</comment>
<proteinExistence type="predicted"/>
<accession>A0A8I1JJX8</accession>
<name>A0A8I1JJX8_PSEPU</name>